<evidence type="ECO:0000256" key="3">
    <source>
        <dbReference type="ARBA" id="ARBA00022448"/>
    </source>
</evidence>
<gene>
    <name evidence="11" type="ORF">GCM10023144_43920</name>
</gene>
<keyword evidence="3" id="KW-0813">Transport</keyword>
<dbReference type="Pfam" id="PF03865">
    <property type="entry name" value="ShlB"/>
    <property type="match status" value="1"/>
</dbReference>
<dbReference type="SUPFAM" id="SSF56935">
    <property type="entry name" value="Porins"/>
    <property type="match status" value="1"/>
</dbReference>
<keyword evidence="8" id="KW-0998">Cell outer membrane</keyword>
<evidence type="ECO:0000313" key="12">
    <source>
        <dbReference type="Proteomes" id="UP001501671"/>
    </source>
</evidence>
<evidence type="ECO:0000256" key="1">
    <source>
        <dbReference type="ARBA" id="ARBA00004442"/>
    </source>
</evidence>
<accession>A0ABP8HP84</accession>
<evidence type="ECO:0000256" key="7">
    <source>
        <dbReference type="ARBA" id="ARBA00023136"/>
    </source>
</evidence>
<dbReference type="Gene3D" id="2.40.160.50">
    <property type="entry name" value="membrane protein fhac: a member of the omp85/tpsb transporter family"/>
    <property type="match status" value="1"/>
</dbReference>
<dbReference type="PROSITE" id="PS51779">
    <property type="entry name" value="POTRA"/>
    <property type="match status" value="1"/>
</dbReference>
<protein>
    <submittedName>
        <fullName evidence="11">ShlB/FhaC/HecB family hemolysin secretion/activation protein</fullName>
    </submittedName>
</protein>
<keyword evidence="6" id="KW-0653">Protein transport</keyword>
<dbReference type="Pfam" id="PF08479">
    <property type="entry name" value="POTRA_2"/>
    <property type="match status" value="1"/>
</dbReference>
<comment type="similarity">
    <text evidence="2">Belongs to the TPS (TC 1.B.20) family.</text>
</comment>
<feature type="domain" description="POTRA" evidence="10">
    <location>
        <begin position="104"/>
        <end position="179"/>
    </location>
</feature>
<evidence type="ECO:0000256" key="6">
    <source>
        <dbReference type="ARBA" id="ARBA00022927"/>
    </source>
</evidence>
<organism evidence="11 12">
    <name type="scientific">Pigmentiphaga soli</name>
    <dbReference type="NCBI Taxonomy" id="1007095"/>
    <lineage>
        <taxon>Bacteria</taxon>
        <taxon>Pseudomonadati</taxon>
        <taxon>Pseudomonadota</taxon>
        <taxon>Betaproteobacteria</taxon>
        <taxon>Burkholderiales</taxon>
        <taxon>Alcaligenaceae</taxon>
        <taxon>Pigmentiphaga</taxon>
    </lineage>
</organism>
<dbReference type="InterPro" id="IPR013686">
    <property type="entry name" value="Polypept-transport_assoc_ShlB"/>
</dbReference>
<evidence type="ECO:0000256" key="9">
    <source>
        <dbReference type="SAM" id="SignalP"/>
    </source>
</evidence>
<feature type="chain" id="PRO_5047128950" evidence="9">
    <location>
        <begin position="36"/>
        <end position="597"/>
    </location>
</feature>
<comment type="caution">
    <text evidence="11">The sequence shown here is derived from an EMBL/GenBank/DDBJ whole genome shotgun (WGS) entry which is preliminary data.</text>
</comment>
<feature type="signal peptide" evidence="9">
    <location>
        <begin position="1"/>
        <end position="35"/>
    </location>
</feature>
<evidence type="ECO:0000259" key="10">
    <source>
        <dbReference type="PROSITE" id="PS51779"/>
    </source>
</evidence>
<keyword evidence="5" id="KW-0812">Transmembrane</keyword>
<evidence type="ECO:0000256" key="8">
    <source>
        <dbReference type="ARBA" id="ARBA00023237"/>
    </source>
</evidence>
<dbReference type="PANTHER" id="PTHR34597">
    <property type="entry name" value="SLR1661 PROTEIN"/>
    <property type="match status" value="1"/>
</dbReference>
<dbReference type="InterPro" id="IPR034746">
    <property type="entry name" value="POTRA"/>
</dbReference>
<sequence length="597" mass="63469">MIVATTSYRPRIGAAMRKTALRRDVAALAAGAALAAMLAPAAAQDALRAVPPRDATQSVPSLRGAEPFPVMPDAGGCCGAPPAVAQAPSQQLPQSTTPKPAGSFRLQAVRFSGATAVDPAELDALAAAYVGRDVTLGDLEQLAQQVTGLYRSRGYFLAQALVPVQTVRDGAVEISVVEGRLGKVEVNVADDAPITEARVRGFLAALRPGEAVNAARYERAMLLLSDQPGIKVASGLEEGVAPGTSDLVVDVTAAPRVSFAIDGDNHGTRESGRVRVGGTMRVNSPLGIGDNLDLRAMVSDGNALNYGRASYEAPLGQDGLRLGLGVSRVRYELSGPLAALGAQGRATVFDASLNYPLIRQRNQNLFLRAGLDQKDLKDDLDAYAYTADKRVRGLGLGWSWELRDSLLGGGYWASTGTLYRGRLDIQDDLTRALDQGALGYHTEGGFTKLTWQFSRLQAIAARHTLYVSVGGQFASRNLDASEKLALGGARAVRAYPSSEMLMDDGVIGTIEWRWAATEDLTPYLFYDAGRGKLAHSPLPTDGDNTRSMQGYGVGAVWSRPGNFSVNVSLAWRNNSPAPVTDGGDRKPRIFVQMQKVF</sequence>
<reference evidence="12" key="1">
    <citation type="journal article" date="2019" name="Int. J. Syst. Evol. Microbiol.">
        <title>The Global Catalogue of Microorganisms (GCM) 10K type strain sequencing project: providing services to taxonomists for standard genome sequencing and annotation.</title>
        <authorList>
            <consortium name="The Broad Institute Genomics Platform"/>
            <consortium name="The Broad Institute Genome Sequencing Center for Infectious Disease"/>
            <person name="Wu L."/>
            <person name="Ma J."/>
        </authorList>
    </citation>
    <scope>NUCLEOTIDE SEQUENCE [LARGE SCALE GENOMIC DNA]</scope>
    <source>
        <strain evidence="12">JCM 17666</strain>
    </source>
</reference>
<keyword evidence="7" id="KW-0472">Membrane</keyword>
<dbReference type="Proteomes" id="UP001501671">
    <property type="component" value="Unassembled WGS sequence"/>
</dbReference>
<evidence type="ECO:0000256" key="5">
    <source>
        <dbReference type="ARBA" id="ARBA00022692"/>
    </source>
</evidence>
<keyword evidence="4" id="KW-1134">Transmembrane beta strand</keyword>
<comment type="subcellular location">
    <subcellularLocation>
        <location evidence="1">Cell outer membrane</location>
    </subcellularLocation>
</comment>
<proteinExistence type="inferred from homology"/>
<keyword evidence="9" id="KW-0732">Signal</keyword>
<dbReference type="InterPro" id="IPR051544">
    <property type="entry name" value="TPS_OM_transporter"/>
</dbReference>
<dbReference type="Gene3D" id="3.10.20.310">
    <property type="entry name" value="membrane protein fhac"/>
    <property type="match status" value="1"/>
</dbReference>
<evidence type="ECO:0000256" key="2">
    <source>
        <dbReference type="ARBA" id="ARBA00009055"/>
    </source>
</evidence>
<dbReference type="PANTHER" id="PTHR34597:SF1">
    <property type="entry name" value="HEME_HEMOPEXIN TRANSPORTER PROTEIN HUXB"/>
    <property type="match status" value="1"/>
</dbReference>
<name>A0ABP8HP84_9BURK</name>
<dbReference type="InterPro" id="IPR005565">
    <property type="entry name" value="Hemolysn_activator_HlyB_C"/>
</dbReference>
<evidence type="ECO:0000256" key="4">
    <source>
        <dbReference type="ARBA" id="ARBA00022452"/>
    </source>
</evidence>
<keyword evidence="12" id="KW-1185">Reference proteome</keyword>
<dbReference type="EMBL" id="BAABFO010000032">
    <property type="protein sequence ID" value="GAA4342181.1"/>
    <property type="molecule type" value="Genomic_DNA"/>
</dbReference>
<evidence type="ECO:0000313" key="11">
    <source>
        <dbReference type="EMBL" id="GAA4342181.1"/>
    </source>
</evidence>